<organism evidence="3 4">
    <name type="scientific">Vandammella animalimorsus</name>
    <dbReference type="NCBI Taxonomy" id="2029117"/>
    <lineage>
        <taxon>Bacteria</taxon>
        <taxon>Pseudomonadati</taxon>
        <taxon>Pseudomonadota</taxon>
        <taxon>Betaproteobacteria</taxon>
        <taxon>Burkholderiales</taxon>
        <taxon>Comamonadaceae</taxon>
        <taxon>Vandammella</taxon>
    </lineage>
</organism>
<keyword evidence="2" id="KW-1133">Transmembrane helix</keyword>
<name>A0A2A2ACK2_9BURK</name>
<proteinExistence type="predicted"/>
<dbReference type="EMBL" id="NSJF01000002">
    <property type="protein sequence ID" value="PAT35471.1"/>
    <property type="molecule type" value="Genomic_DNA"/>
</dbReference>
<keyword evidence="2" id="KW-0472">Membrane</keyword>
<gene>
    <name evidence="3" type="ORF">CK620_06365</name>
</gene>
<protein>
    <submittedName>
        <fullName evidence="3">Uncharacterized protein</fullName>
    </submittedName>
</protein>
<evidence type="ECO:0000313" key="3">
    <source>
        <dbReference type="EMBL" id="PAT35471.1"/>
    </source>
</evidence>
<keyword evidence="2" id="KW-0812">Transmembrane</keyword>
<evidence type="ECO:0000256" key="1">
    <source>
        <dbReference type="SAM" id="MobiDB-lite"/>
    </source>
</evidence>
<evidence type="ECO:0000313" key="4">
    <source>
        <dbReference type="Proteomes" id="UP000217999"/>
    </source>
</evidence>
<feature type="transmembrane region" description="Helical" evidence="2">
    <location>
        <begin position="20"/>
        <end position="46"/>
    </location>
</feature>
<accession>A0A2A2ACK2</accession>
<reference evidence="3 4" key="1">
    <citation type="submission" date="2017-08" db="EMBL/GenBank/DDBJ databases">
        <title>WGS of Clinical strains of the CDC Group NO-1 linked to zoonotic infections in humans.</title>
        <authorList>
            <person name="Bernier A.-M."/>
            <person name="Bernard K."/>
        </authorList>
    </citation>
    <scope>NUCLEOTIDE SEQUENCE [LARGE SCALE GENOMIC DNA]</scope>
    <source>
        <strain evidence="3 4">NML03-0146</strain>
    </source>
</reference>
<sequence>MSEQEVNVNGLMTTIASTFLLLLGLMLGAALFFVLMFVMAGAWLVFKVRQLWARWLGREPKTVWQGARFDPRHGFRRAYAAAQRPGLRRRSGGMPGRTQAADVTDVTPRPPAQ</sequence>
<evidence type="ECO:0000256" key="2">
    <source>
        <dbReference type="SAM" id="Phobius"/>
    </source>
</evidence>
<dbReference type="AlphaFoldDB" id="A0A2A2ACK2"/>
<dbReference type="Proteomes" id="UP000217999">
    <property type="component" value="Unassembled WGS sequence"/>
</dbReference>
<feature type="region of interest" description="Disordered" evidence="1">
    <location>
        <begin position="81"/>
        <end position="113"/>
    </location>
</feature>
<comment type="caution">
    <text evidence="3">The sequence shown here is derived from an EMBL/GenBank/DDBJ whole genome shotgun (WGS) entry which is preliminary data.</text>
</comment>